<dbReference type="PANTHER" id="PTHR23419:SF8">
    <property type="entry name" value="FI09726P"/>
    <property type="match status" value="1"/>
</dbReference>
<accession>A0A5Q0UGQ9</accession>
<dbReference type="GO" id="GO:0010038">
    <property type="term" value="P:response to metal ion"/>
    <property type="evidence" value="ECO:0007669"/>
    <property type="project" value="InterPro"/>
</dbReference>
<gene>
    <name evidence="2" type="primary">cutA</name>
    <name evidence="2" type="ORF">LC1Nh_0490</name>
</gene>
<dbReference type="PANTHER" id="PTHR23419">
    <property type="entry name" value="DIVALENT CATION TOLERANCE CUTA-RELATED"/>
    <property type="match status" value="1"/>
</dbReference>
<name>A0A5Q0UGQ9_9ARCH</name>
<protein>
    <submittedName>
        <fullName evidence="2">Periplasmic divalent cation tolerance protein</fullName>
    </submittedName>
</protein>
<reference evidence="3" key="1">
    <citation type="submission" date="2019-05" db="EMBL/GenBank/DDBJ databases">
        <title>Candidatus Nanohalobium constans, a novel model system to study the DPANN nano-sized archaea: genomic and physiological characterization of a nanoarchaeon co-cultured with its chitinotrophic host.</title>
        <authorList>
            <person name="La Cono V."/>
            <person name="Arcadi E."/>
            <person name="Crisafi F."/>
            <person name="Denaro R."/>
            <person name="La Spada G."/>
            <person name="Messina E."/>
            <person name="Smedile F."/>
            <person name="Toshchakov S.V."/>
            <person name="Shevchenko M.A."/>
            <person name="Golyshin P.N."/>
            <person name="Golyshina O.V."/>
            <person name="Ferrer M."/>
            <person name="Rohde M."/>
            <person name="Mushegian A."/>
            <person name="Sorokin D.Y."/>
            <person name="Giuliano L."/>
            <person name="Yakimov M.M."/>
        </authorList>
    </citation>
    <scope>NUCLEOTIDE SEQUENCE [LARGE SCALE GENOMIC DNA]</scope>
    <source>
        <strain evidence="3">LC1Nh</strain>
    </source>
</reference>
<dbReference type="KEGG" id="ncon:LC1Nh_0490"/>
<dbReference type="InterPro" id="IPR011322">
    <property type="entry name" value="N-reg_PII-like_a/b"/>
</dbReference>
<dbReference type="AlphaFoldDB" id="A0A5Q0UGQ9"/>
<organism evidence="2 3">
    <name type="scientific">Candidatus Nanohalobium constans</name>
    <dbReference type="NCBI Taxonomy" id="2565781"/>
    <lineage>
        <taxon>Archaea</taxon>
        <taxon>Candidatus Nanohalarchaeota</taxon>
        <taxon>Candidatus Nanohalobia</taxon>
        <taxon>Candidatus Nanohalobiales</taxon>
        <taxon>Candidatus Nanohalobiaceae</taxon>
        <taxon>Candidatus Nanohalobium</taxon>
    </lineage>
</organism>
<comment type="similarity">
    <text evidence="1">Belongs to the CutA family.</text>
</comment>
<sequence>MHIKAVISATSKEEAEQICDQLLEEKLLAGTLIVDGDSRYHWKGEIVNETYYNIQAYTVESLKQEIIDKVREIHSDETPIIEYTEIDGNQDFLKWIEENTK</sequence>
<proteinExistence type="inferred from homology"/>
<dbReference type="Gene3D" id="3.30.70.120">
    <property type="match status" value="1"/>
</dbReference>
<dbReference type="EMBL" id="CP040089">
    <property type="protein sequence ID" value="QGA80390.1"/>
    <property type="molecule type" value="Genomic_DNA"/>
</dbReference>
<dbReference type="InterPro" id="IPR004323">
    <property type="entry name" value="Ion_tolerance_CutA"/>
</dbReference>
<evidence type="ECO:0000313" key="2">
    <source>
        <dbReference type="EMBL" id="QGA80390.1"/>
    </source>
</evidence>
<dbReference type="GeneID" id="42364873"/>
<dbReference type="SUPFAM" id="SSF54913">
    <property type="entry name" value="GlnB-like"/>
    <property type="match status" value="1"/>
</dbReference>
<dbReference type="InterPro" id="IPR015867">
    <property type="entry name" value="N-reg_PII/ATP_PRibTrfase_C"/>
</dbReference>
<dbReference type="GO" id="GO:0005507">
    <property type="term" value="F:copper ion binding"/>
    <property type="evidence" value="ECO:0007669"/>
    <property type="project" value="TreeGrafter"/>
</dbReference>
<dbReference type="Proteomes" id="UP000377803">
    <property type="component" value="Chromosome"/>
</dbReference>
<dbReference type="Pfam" id="PF03091">
    <property type="entry name" value="CutA1"/>
    <property type="match status" value="1"/>
</dbReference>
<dbReference type="RefSeq" id="WP_153550128.1">
    <property type="nucleotide sequence ID" value="NZ_CP040089.1"/>
</dbReference>
<keyword evidence="3" id="KW-1185">Reference proteome</keyword>
<evidence type="ECO:0000313" key="3">
    <source>
        <dbReference type="Proteomes" id="UP000377803"/>
    </source>
</evidence>
<dbReference type="OrthoDB" id="8015at2157"/>
<evidence type="ECO:0000256" key="1">
    <source>
        <dbReference type="ARBA" id="ARBA00010169"/>
    </source>
</evidence>